<dbReference type="Proteomes" id="UP001500058">
    <property type="component" value="Unassembled WGS sequence"/>
</dbReference>
<evidence type="ECO:0000256" key="1">
    <source>
        <dbReference type="SAM" id="MobiDB-lite"/>
    </source>
</evidence>
<evidence type="ECO:0000313" key="2">
    <source>
        <dbReference type="EMBL" id="GAA2386994.1"/>
    </source>
</evidence>
<name>A0ABP5USK5_9ACTN</name>
<comment type="caution">
    <text evidence="2">The sequence shown here is derived from an EMBL/GenBank/DDBJ whole genome shotgun (WGS) entry which is preliminary data.</text>
</comment>
<protein>
    <submittedName>
        <fullName evidence="2">Uncharacterized protein</fullName>
    </submittedName>
</protein>
<accession>A0ABP5USK5</accession>
<keyword evidence="3" id="KW-1185">Reference proteome</keyword>
<gene>
    <name evidence="2" type="ORF">GCM10010420_07370</name>
</gene>
<dbReference type="EMBL" id="BAAATJ010000002">
    <property type="protein sequence ID" value="GAA2386994.1"/>
    <property type="molecule type" value="Genomic_DNA"/>
</dbReference>
<organism evidence="2 3">
    <name type="scientific">Streptomyces glaucosporus</name>
    <dbReference type="NCBI Taxonomy" id="284044"/>
    <lineage>
        <taxon>Bacteria</taxon>
        <taxon>Bacillati</taxon>
        <taxon>Actinomycetota</taxon>
        <taxon>Actinomycetes</taxon>
        <taxon>Kitasatosporales</taxon>
        <taxon>Streptomycetaceae</taxon>
        <taxon>Streptomyces</taxon>
    </lineage>
</organism>
<reference evidence="3" key="1">
    <citation type="journal article" date="2019" name="Int. J. Syst. Evol. Microbiol.">
        <title>The Global Catalogue of Microorganisms (GCM) 10K type strain sequencing project: providing services to taxonomists for standard genome sequencing and annotation.</title>
        <authorList>
            <consortium name="The Broad Institute Genomics Platform"/>
            <consortium name="The Broad Institute Genome Sequencing Center for Infectious Disease"/>
            <person name="Wu L."/>
            <person name="Ma J."/>
        </authorList>
    </citation>
    <scope>NUCLEOTIDE SEQUENCE [LARGE SCALE GENOMIC DNA]</scope>
    <source>
        <strain evidence="3">JCM 6921</strain>
    </source>
</reference>
<evidence type="ECO:0000313" key="3">
    <source>
        <dbReference type="Proteomes" id="UP001500058"/>
    </source>
</evidence>
<sequence length="101" mass="11198">MTDQRKRRRPVDGKALYRQLIGPLSTDTDADEFAAMEDTRANRARLAHIAQRGGERGRAARAQLAKWEAADGDGNRDPLDDRQVTSGRRRAANPFDDPPAA</sequence>
<dbReference type="RefSeq" id="WP_344629344.1">
    <property type="nucleotide sequence ID" value="NZ_BAAATJ010000002.1"/>
</dbReference>
<proteinExistence type="predicted"/>
<feature type="compositionally biased region" description="Basic and acidic residues" evidence="1">
    <location>
        <begin position="73"/>
        <end position="83"/>
    </location>
</feature>
<feature type="region of interest" description="Disordered" evidence="1">
    <location>
        <begin position="51"/>
        <end position="101"/>
    </location>
</feature>